<name>A0A915EW97_9CEST</name>
<organism evidence="1 2">
    <name type="scientific">Echinococcus canadensis</name>
    <dbReference type="NCBI Taxonomy" id="519352"/>
    <lineage>
        <taxon>Eukaryota</taxon>
        <taxon>Metazoa</taxon>
        <taxon>Spiralia</taxon>
        <taxon>Lophotrochozoa</taxon>
        <taxon>Platyhelminthes</taxon>
        <taxon>Cestoda</taxon>
        <taxon>Eucestoda</taxon>
        <taxon>Cyclophyllidea</taxon>
        <taxon>Taeniidae</taxon>
        <taxon>Echinococcus</taxon>
        <taxon>Echinococcus canadensis group</taxon>
    </lineage>
</organism>
<protein>
    <submittedName>
        <fullName evidence="2">C2H2-type domain-containing protein</fullName>
    </submittedName>
</protein>
<dbReference type="WBParaSite" id="maker-E.canG7_contigs_4072-snap-gene-0.3-mRNA-1">
    <property type="protein sequence ID" value="maker-E.canG7_contigs_4072-snap-gene-0.3-mRNA-1"/>
    <property type="gene ID" value="EcG7_09456"/>
</dbReference>
<sequence length="302" mass="33621">MGDFDPVDSECNKTEGLKKDIVRGKSGCMFRHILFPQKPNGANAIMPMIWCGMRRSRVSVSVRYAPSTPASGTSLRSIGNVDVEAGQKGSRRQLVKHSDTSKNVKAAYLQLEHVVVQMLSPKTARASLSEYSSLLRVYKQNGRREGYIWTYTCSICGYRSDRTIDVKKHIQHMHSVMGAVKKLNIEEASSTIDEYLRRKRTELECLRHHLTSTKNDEVVESERTQRLPMVVPLLTDGIGITVAVTLSDIPLPPLNQMGTSNHRRKGQAPRRLVVVAALAPGGDHVSFLRQSGEEVADSEKHG</sequence>
<dbReference type="Proteomes" id="UP000887562">
    <property type="component" value="Unplaced"/>
</dbReference>
<dbReference type="AlphaFoldDB" id="A0A915EW97"/>
<keyword evidence="1" id="KW-1185">Reference proteome</keyword>
<accession>A0A915EW97</accession>
<proteinExistence type="predicted"/>
<reference evidence="2" key="1">
    <citation type="submission" date="2022-11" db="UniProtKB">
        <authorList>
            <consortium name="WormBaseParasite"/>
        </authorList>
    </citation>
    <scope>IDENTIFICATION</scope>
</reference>
<evidence type="ECO:0000313" key="2">
    <source>
        <dbReference type="WBParaSite" id="maker-E.canG7_contigs_4072-snap-gene-0.3-mRNA-1"/>
    </source>
</evidence>
<evidence type="ECO:0000313" key="1">
    <source>
        <dbReference type="Proteomes" id="UP000887562"/>
    </source>
</evidence>